<dbReference type="WBParaSite" id="PgR095X_g001_t01">
    <property type="protein sequence ID" value="PgR095X_g001_t01"/>
    <property type="gene ID" value="PgR095X_g001"/>
</dbReference>
<dbReference type="AlphaFoldDB" id="A0A915C806"/>
<keyword evidence="2" id="KW-1185">Reference proteome</keyword>
<evidence type="ECO:0000313" key="2">
    <source>
        <dbReference type="Proteomes" id="UP000887569"/>
    </source>
</evidence>
<keyword evidence="1" id="KW-0812">Transmembrane</keyword>
<protein>
    <submittedName>
        <fullName evidence="3">Uncharacterized protein</fullName>
    </submittedName>
</protein>
<organism evidence="2 3">
    <name type="scientific">Parascaris univalens</name>
    <name type="common">Nematode worm</name>
    <dbReference type="NCBI Taxonomy" id="6257"/>
    <lineage>
        <taxon>Eukaryota</taxon>
        <taxon>Metazoa</taxon>
        <taxon>Ecdysozoa</taxon>
        <taxon>Nematoda</taxon>
        <taxon>Chromadorea</taxon>
        <taxon>Rhabditida</taxon>
        <taxon>Spirurina</taxon>
        <taxon>Ascaridomorpha</taxon>
        <taxon>Ascaridoidea</taxon>
        <taxon>Ascarididae</taxon>
        <taxon>Parascaris</taxon>
    </lineage>
</organism>
<evidence type="ECO:0000313" key="3">
    <source>
        <dbReference type="WBParaSite" id="PgR095X_g001_t01"/>
    </source>
</evidence>
<reference evidence="3" key="1">
    <citation type="submission" date="2022-11" db="UniProtKB">
        <authorList>
            <consortium name="WormBaseParasite"/>
        </authorList>
    </citation>
    <scope>IDENTIFICATION</scope>
</reference>
<proteinExistence type="predicted"/>
<keyword evidence="1" id="KW-1133">Transmembrane helix</keyword>
<feature type="transmembrane region" description="Helical" evidence="1">
    <location>
        <begin position="30"/>
        <end position="54"/>
    </location>
</feature>
<sequence>VYAQPMNDSYIPNVGKDTHWNSPYSSIIQVVVWAVIIFLSLETIIGNAMVIVAYKLERAISKQV</sequence>
<keyword evidence="1" id="KW-0472">Membrane</keyword>
<evidence type="ECO:0000256" key="1">
    <source>
        <dbReference type="SAM" id="Phobius"/>
    </source>
</evidence>
<name>A0A915C806_PARUN</name>
<dbReference type="Proteomes" id="UP000887569">
    <property type="component" value="Unplaced"/>
</dbReference>
<accession>A0A915C806</accession>